<proteinExistence type="predicted"/>
<dbReference type="EMBL" id="GGEC01005418">
    <property type="protein sequence ID" value="MBW85901.1"/>
    <property type="molecule type" value="Transcribed_RNA"/>
</dbReference>
<organism evidence="1">
    <name type="scientific">Rhizophora mucronata</name>
    <name type="common">Asiatic mangrove</name>
    <dbReference type="NCBI Taxonomy" id="61149"/>
    <lineage>
        <taxon>Eukaryota</taxon>
        <taxon>Viridiplantae</taxon>
        <taxon>Streptophyta</taxon>
        <taxon>Embryophyta</taxon>
        <taxon>Tracheophyta</taxon>
        <taxon>Spermatophyta</taxon>
        <taxon>Magnoliopsida</taxon>
        <taxon>eudicotyledons</taxon>
        <taxon>Gunneridae</taxon>
        <taxon>Pentapetalae</taxon>
        <taxon>rosids</taxon>
        <taxon>fabids</taxon>
        <taxon>Malpighiales</taxon>
        <taxon>Rhizophoraceae</taxon>
        <taxon>Rhizophora</taxon>
    </lineage>
</organism>
<name>A0A2P2IXG5_RHIMU</name>
<protein>
    <submittedName>
        <fullName evidence="1">Uncharacterized protein</fullName>
    </submittedName>
</protein>
<dbReference type="AlphaFoldDB" id="A0A2P2IXG5"/>
<sequence>MVLSPLCPFCDNKIYCLLNFAPASINCPLYIRNMRWFSTLKHFGV</sequence>
<reference evidence="1" key="1">
    <citation type="submission" date="2018-02" db="EMBL/GenBank/DDBJ databases">
        <title>Rhizophora mucronata_Transcriptome.</title>
        <authorList>
            <person name="Meera S.P."/>
            <person name="Sreeshan A."/>
            <person name="Augustine A."/>
        </authorList>
    </citation>
    <scope>NUCLEOTIDE SEQUENCE</scope>
    <source>
        <tissue evidence="1">Leaf</tissue>
    </source>
</reference>
<evidence type="ECO:0000313" key="1">
    <source>
        <dbReference type="EMBL" id="MBW85901.1"/>
    </source>
</evidence>
<accession>A0A2P2IXG5</accession>